<organism evidence="3">
    <name type="scientific">marine sediment metagenome</name>
    <dbReference type="NCBI Taxonomy" id="412755"/>
    <lineage>
        <taxon>unclassified sequences</taxon>
        <taxon>metagenomes</taxon>
        <taxon>ecological metagenomes</taxon>
    </lineage>
</organism>
<evidence type="ECO:0000259" key="2">
    <source>
        <dbReference type="SMART" id="SM00482"/>
    </source>
</evidence>
<evidence type="ECO:0000256" key="1">
    <source>
        <dbReference type="ARBA" id="ARBA00022705"/>
    </source>
</evidence>
<dbReference type="Pfam" id="PF01612">
    <property type="entry name" value="DNA_pol_A_exo1"/>
    <property type="match status" value="1"/>
</dbReference>
<gene>
    <name evidence="3" type="ORF">LCGC14_2434660</name>
</gene>
<keyword evidence="1" id="KW-0235">DNA replication</keyword>
<feature type="domain" description="DNA-directed DNA polymerase family A palm" evidence="2">
    <location>
        <begin position="373"/>
        <end position="522"/>
    </location>
</feature>
<name>A0A0F9DXV0_9ZZZZ</name>
<dbReference type="Gene3D" id="3.30.70.370">
    <property type="match status" value="1"/>
</dbReference>
<dbReference type="Gene3D" id="1.10.150.20">
    <property type="entry name" value="5' to 3' exonuclease, C-terminal subdomain"/>
    <property type="match status" value="1"/>
</dbReference>
<comment type="caution">
    <text evidence="3">The sequence shown here is derived from an EMBL/GenBank/DDBJ whole genome shotgun (WGS) entry which is preliminary data.</text>
</comment>
<dbReference type="GO" id="GO:0006261">
    <property type="term" value="P:DNA-templated DNA replication"/>
    <property type="evidence" value="ECO:0007669"/>
    <property type="project" value="InterPro"/>
</dbReference>
<reference evidence="3" key="1">
    <citation type="journal article" date="2015" name="Nature">
        <title>Complex archaea that bridge the gap between prokaryotes and eukaryotes.</title>
        <authorList>
            <person name="Spang A."/>
            <person name="Saw J.H."/>
            <person name="Jorgensen S.L."/>
            <person name="Zaremba-Niedzwiedzka K."/>
            <person name="Martijn J."/>
            <person name="Lind A.E."/>
            <person name="van Eijk R."/>
            <person name="Schleper C."/>
            <person name="Guy L."/>
            <person name="Ettema T.J."/>
        </authorList>
    </citation>
    <scope>NUCLEOTIDE SEQUENCE</scope>
</reference>
<evidence type="ECO:0000313" key="3">
    <source>
        <dbReference type="EMBL" id="KKL22516.1"/>
    </source>
</evidence>
<dbReference type="SUPFAM" id="SSF53098">
    <property type="entry name" value="Ribonuclease H-like"/>
    <property type="match status" value="1"/>
</dbReference>
<dbReference type="Pfam" id="PF00476">
    <property type="entry name" value="DNA_pol_A"/>
    <property type="match status" value="1"/>
</dbReference>
<dbReference type="InterPro" id="IPR043502">
    <property type="entry name" value="DNA/RNA_pol_sf"/>
</dbReference>
<dbReference type="PANTHER" id="PTHR10133">
    <property type="entry name" value="DNA POLYMERASE I"/>
    <property type="match status" value="1"/>
</dbReference>
<dbReference type="AlphaFoldDB" id="A0A0F9DXV0"/>
<dbReference type="PANTHER" id="PTHR10133:SF27">
    <property type="entry name" value="DNA POLYMERASE NU"/>
    <property type="match status" value="1"/>
</dbReference>
<feature type="non-terminal residue" evidence="3">
    <location>
        <position position="1"/>
    </location>
</feature>
<proteinExistence type="predicted"/>
<dbReference type="Gene3D" id="3.30.420.10">
    <property type="entry name" value="Ribonuclease H-like superfamily/Ribonuclease H"/>
    <property type="match status" value="1"/>
</dbReference>
<dbReference type="GO" id="GO:0003887">
    <property type="term" value="F:DNA-directed DNA polymerase activity"/>
    <property type="evidence" value="ECO:0007669"/>
    <property type="project" value="InterPro"/>
</dbReference>
<dbReference type="GO" id="GO:0003677">
    <property type="term" value="F:DNA binding"/>
    <property type="evidence" value="ECO:0007669"/>
    <property type="project" value="InterPro"/>
</dbReference>
<dbReference type="SMART" id="SM00482">
    <property type="entry name" value="POLAc"/>
    <property type="match status" value="1"/>
</dbReference>
<dbReference type="SUPFAM" id="SSF56672">
    <property type="entry name" value="DNA/RNA polymerases"/>
    <property type="match status" value="1"/>
</dbReference>
<dbReference type="GO" id="GO:0008408">
    <property type="term" value="F:3'-5' exonuclease activity"/>
    <property type="evidence" value="ECO:0007669"/>
    <property type="project" value="InterPro"/>
</dbReference>
<dbReference type="EMBL" id="LAZR01037319">
    <property type="protein sequence ID" value="KKL22516.1"/>
    <property type="molecule type" value="Genomic_DNA"/>
</dbReference>
<accession>A0A0F9DXV0</accession>
<sequence length="522" mass="59731">TETTGLDYITDDMMCIGFCGDPKEALIITETLWQTYPEVWTVIDRLFAYRGPRFIYHHGKFDMHFMERRRDHPAIHPDLVSVWGLPVVNYTDDTMLAFHMVHEQRPHNLEHLRSIYTSMPMYEADLDQYVPSKGKHSFANIPNEVIWSYQGGDTDCVARALPRIKEQFETGPDFPSVEWVYNNITIPLTRPLMNMEKRGVLIDAKKLAATKKKWDKKIKEGEALVRSCVPAKWQAKFEATLGGKKPFNPGSDDHMRALLFDHMRLPPPTEVRWKKGKEIQSIRKTGKTGKISLDSASRKIMMHQSPDVPIVQHLHEWKEWKHNRSSFLTGATGKTGVMSHIQRDSRIHTSHRIDGAETGRISTSPNLQNIVKGVGIRELFVPPPGYTLLEIDYSTLELRVLAYIAQDEVMLDLLATGDLHLQTASMISGVPIEILEKDLKLKKYWRDKAKGANFGVAYGATAYRLAKDNGVSVETGQKWLDAIYAKYTKLPVYFSGCEREIKTQGYEENACGRRRHFWGVRS</sequence>
<feature type="non-terminal residue" evidence="3">
    <location>
        <position position="522"/>
    </location>
</feature>
<dbReference type="Gene3D" id="1.20.1060.10">
    <property type="entry name" value="Taq DNA Polymerase, Chain T, domain 4"/>
    <property type="match status" value="1"/>
</dbReference>
<dbReference type="InterPro" id="IPR001098">
    <property type="entry name" value="DNA-dir_DNA_pol_A_palm_dom"/>
</dbReference>
<dbReference type="PRINTS" id="PR00868">
    <property type="entry name" value="DNAPOLI"/>
</dbReference>
<dbReference type="InterPro" id="IPR002298">
    <property type="entry name" value="DNA_polymerase_A"/>
</dbReference>
<protein>
    <recommendedName>
        <fullName evidence="2">DNA-directed DNA polymerase family A palm domain-containing protein</fullName>
    </recommendedName>
</protein>
<dbReference type="InterPro" id="IPR002562">
    <property type="entry name" value="3'-5'_exonuclease_dom"/>
</dbReference>
<dbReference type="InterPro" id="IPR012337">
    <property type="entry name" value="RNaseH-like_sf"/>
</dbReference>
<dbReference type="InterPro" id="IPR036397">
    <property type="entry name" value="RNaseH_sf"/>
</dbReference>
<dbReference type="GO" id="GO:0006302">
    <property type="term" value="P:double-strand break repair"/>
    <property type="evidence" value="ECO:0007669"/>
    <property type="project" value="TreeGrafter"/>
</dbReference>